<dbReference type="Gene3D" id="3.40.50.300">
    <property type="entry name" value="P-loop containing nucleotide triphosphate hydrolases"/>
    <property type="match status" value="1"/>
</dbReference>
<name>Q1PZG9_KUEST</name>
<gene>
    <name evidence="3" type="ORF">KsCSTR_07740</name>
    <name evidence="4" type="ORF">KSMBR1_1480</name>
    <name evidence="2" type="ORF">kustd1726</name>
</gene>
<evidence type="ECO:0000259" key="1">
    <source>
        <dbReference type="Pfam" id="PF00350"/>
    </source>
</evidence>
<dbReference type="Pfam" id="PF00350">
    <property type="entry name" value="Dynamin_N"/>
    <property type="match status" value="1"/>
</dbReference>
<proteinExistence type="predicted"/>
<reference evidence="2" key="1">
    <citation type="journal article" date="2006" name="Nature">
        <title>Deciphering the evolution and metabolism of an anammox bacterium from a community genome.</title>
        <authorList>
            <person name="Strous M."/>
            <person name="Pelletier E."/>
            <person name="Mangenot S."/>
            <person name="Rattei T."/>
            <person name="Lehner A."/>
            <person name="Taylor M.W."/>
            <person name="Horn M."/>
            <person name="Daims H."/>
            <person name="Bartol-Mavel D."/>
            <person name="Wincker P."/>
            <person name="Barbe V."/>
            <person name="Fonknechten N."/>
            <person name="Vallenet D."/>
            <person name="Segurens B."/>
            <person name="Schenowitz-Truong C."/>
            <person name="Medigue C."/>
            <person name="Collingro A."/>
            <person name="Snel B."/>
            <person name="Dutilh B.E."/>
            <person name="OpDenCamp H.J.M."/>
            <person name="vanDerDrift C."/>
            <person name="Cirpus I."/>
            <person name="vanDePas-Schoonen K.T."/>
            <person name="Harhangi H.R."/>
            <person name="vanNiftrik L."/>
            <person name="Schmid M."/>
            <person name="Keltjens J."/>
            <person name="vanDeVossenberg J."/>
            <person name="Kartal B."/>
            <person name="Meier H."/>
            <person name="Frishman D."/>
            <person name="Huynen M.A."/>
            <person name="Mewes H."/>
            <person name="Weissenbach J."/>
            <person name="Jetten M.S.M."/>
            <person name="Wagner M."/>
            <person name="LePaslier D."/>
        </authorList>
    </citation>
    <scope>NUCLEOTIDE SEQUENCE</scope>
</reference>
<dbReference type="Proteomes" id="UP000501926">
    <property type="component" value="Chromosome"/>
</dbReference>
<evidence type="ECO:0000313" key="5">
    <source>
        <dbReference type="Proteomes" id="UP000221734"/>
    </source>
</evidence>
<sequence>MLDEFVEHKKEILSVIENIEDLSKNDAGIGDGLLAMVRKRLVTNSFNLVVLGQFKRGKTTLINSLIGKEVLPSSVVPLTSIVTILRFSHEIRCIIFMEDGSEREISVEELPRYVTEKENPGNVRRVRCAIIEYPSPFLEAGMMLVDTPGVGSTFLHNTETTYGFLDHLDAALFLMSADVPISQVEKELLDTIKDSTQKIFFVLNKIDNLTSNEMEEIVAFNKQVLEEMGFAVHKIWPISAREALKAKIINNDVQLLQSGLLELADALGSFLSSEKGKIVLNTTISKTQRFISRKLSQIAIEKRTLEASGEELEDKLNTFYKLVTNLKQDREDIAYLLKGESDKLCLKVEDMLKSLEEKETARIKQCLVDFYEKNPEFSPTVFRDEMQKVIKEEIVRGFDVFRKDSEQVISNNMQEAFNRFTKRSNDIIREFKTAAELLFEVAMDTTEFAVELTKDNNFYYMVQEYTAPTEEEVKSILRTFLPKSMSRKMVFHEMMERVSSDVSRNCGRTRSDLTTRIHKTINYYAKQLKDLGSDLIEQIEQAIQKGQERRKAGDEFVRIELELLASKAKKLEEHKGKLTNIWDAINLVDVKQEQINMVMV</sequence>
<dbReference type="SUPFAM" id="SSF52540">
    <property type="entry name" value="P-loop containing nucleoside triphosphate hydrolases"/>
    <property type="match status" value="1"/>
</dbReference>
<reference evidence="5" key="3">
    <citation type="submission" date="2017-10" db="EMBL/GenBank/DDBJ databases">
        <authorList>
            <person name="Frank J."/>
        </authorList>
    </citation>
    <scope>NUCLEOTIDE SEQUENCE [LARGE SCALE GENOMIC DNA]</scope>
</reference>
<organism evidence="2">
    <name type="scientific">Kuenenia stuttgartiensis</name>
    <dbReference type="NCBI Taxonomy" id="174633"/>
    <lineage>
        <taxon>Bacteria</taxon>
        <taxon>Pseudomonadati</taxon>
        <taxon>Planctomycetota</taxon>
        <taxon>Candidatus Brocadiia</taxon>
        <taxon>Candidatus Brocadiales</taxon>
        <taxon>Candidatus Brocadiaceae</taxon>
        <taxon>Candidatus Kuenenia</taxon>
    </lineage>
</organism>
<keyword evidence="5" id="KW-1185">Reference proteome</keyword>
<evidence type="ECO:0000313" key="2">
    <source>
        <dbReference type="EMBL" id="CAJ72471.1"/>
    </source>
</evidence>
<dbReference type="PANTHER" id="PTHR43681">
    <property type="entry name" value="TRANSMEMBRANE GTPASE FZO"/>
    <property type="match status" value="1"/>
</dbReference>
<dbReference type="EMBL" id="CT573072">
    <property type="protein sequence ID" value="CAJ72471.1"/>
    <property type="molecule type" value="Genomic_DNA"/>
</dbReference>
<dbReference type="InterPro" id="IPR051943">
    <property type="entry name" value="TRAFAC_Dynamin-like_GTPase"/>
</dbReference>
<dbReference type="Proteomes" id="UP000221734">
    <property type="component" value="Chromosome Kuenenia_stuttgartiensis_MBR1"/>
</dbReference>
<protein>
    <submittedName>
        <fullName evidence="2">Conserved hypothetical dynamin like protein</fullName>
    </submittedName>
    <submittedName>
        <fullName evidence="3">Putative dynamin like protein</fullName>
    </submittedName>
</protein>
<evidence type="ECO:0000313" key="3">
    <source>
        <dbReference type="EMBL" id="QII10153.1"/>
    </source>
</evidence>
<reference evidence="4" key="4">
    <citation type="submission" date="2017-10" db="EMBL/GenBank/DDBJ databases">
        <authorList>
            <person name="Banno H."/>
            <person name="Chua N.-H."/>
        </authorList>
    </citation>
    <scope>NUCLEOTIDE SEQUENCE [LARGE SCALE GENOMIC DNA]</scope>
    <source>
        <strain evidence="4">Kuenenia_mbr1_ru-nijmegen</strain>
    </source>
</reference>
<dbReference type="PANTHER" id="PTHR43681:SF1">
    <property type="entry name" value="SARCALUMENIN"/>
    <property type="match status" value="1"/>
</dbReference>
<reference evidence="3 6" key="5">
    <citation type="submission" date="2020-02" db="EMBL/GenBank/DDBJ databases">
        <title>Newly sequenced genome of strain CSTR1 showed variability in Candidatus Kuenenia stuttgartiensis genomes.</title>
        <authorList>
            <person name="Ding C."/>
            <person name="Adrian L."/>
        </authorList>
    </citation>
    <scope>NUCLEOTIDE SEQUENCE [LARGE SCALE GENOMIC DNA]</scope>
    <source>
        <strain evidence="3 6">CSTR1</strain>
    </source>
</reference>
<dbReference type="CDD" id="cd09912">
    <property type="entry name" value="DLP_2"/>
    <property type="match status" value="1"/>
</dbReference>
<evidence type="ECO:0000313" key="4">
    <source>
        <dbReference type="EMBL" id="SOH03979.1"/>
    </source>
</evidence>
<dbReference type="AlphaFoldDB" id="Q1PZG9"/>
<dbReference type="EMBL" id="CP049055">
    <property type="protein sequence ID" value="QII10153.1"/>
    <property type="molecule type" value="Genomic_DNA"/>
</dbReference>
<dbReference type="OrthoDB" id="9802035at2"/>
<dbReference type="RefSeq" id="WP_099324732.1">
    <property type="nucleotide sequence ID" value="NZ_CP049055.1"/>
</dbReference>
<accession>Q1PZG9</accession>
<dbReference type="InterPro" id="IPR045063">
    <property type="entry name" value="Dynamin_N"/>
</dbReference>
<reference evidence="2" key="2">
    <citation type="submission" date="2006-01" db="EMBL/GenBank/DDBJ databases">
        <authorList>
            <person name="Genoscope"/>
        </authorList>
    </citation>
    <scope>NUCLEOTIDE SEQUENCE</scope>
</reference>
<evidence type="ECO:0000313" key="6">
    <source>
        <dbReference type="Proteomes" id="UP000501926"/>
    </source>
</evidence>
<dbReference type="EMBL" id="LT934425">
    <property type="protein sequence ID" value="SOH03979.1"/>
    <property type="molecule type" value="Genomic_DNA"/>
</dbReference>
<dbReference type="InterPro" id="IPR027417">
    <property type="entry name" value="P-loop_NTPase"/>
</dbReference>
<feature type="domain" description="Dynamin N-terminal" evidence="1">
    <location>
        <begin position="48"/>
        <end position="205"/>
    </location>
</feature>
<dbReference type="KEGG" id="kst:KSMBR1_1480"/>